<dbReference type="InterPro" id="IPR019440">
    <property type="entry name" value="MAU2"/>
</dbReference>
<keyword evidence="5" id="KW-0159">Chromosome partition</keyword>
<comment type="caution">
    <text evidence="8">The sequence shown here is derived from an EMBL/GenBank/DDBJ whole genome shotgun (WGS) entry which is preliminary data.</text>
</comment>
<sequence>MATLRSISATAEDRRDTAIYLTSSVLEALGYLRSQGKNSIEQAQHALASARSLQLDQLTAELPQLVALTYILDLICSLMQGNQPQAEPKLQALHTMLDQRVNDNHWTVDGTFSIPIHTDARPQTTIKGTKSHLSSSQDGIERLTFNWLPKRDIYALVFFLSGVTVSPKNTLQGLKAETFLKEGLKVTMEEINSPLDSGKGSLSAIALRLAWRKTLVSHIRLYLAFALCVRTDWDSAIISLKELEQWNGTFSPDPAPGVLPLLTSYLAGVIHQGTGNLTGALSIFQSPQFSVLHNPSFDSENNSNRTSHDPRRDLSILAALNSILIIRGLPQPDQELINRILSIVEPFCVSHSDQNIKAAYYFIKAIYCASDPLIKSKQFLQLALKTAQGIANNQLTFITLNFMSWKFFRGVVGEQAEKSSRASLRQAKKGMDGLWTSVAEGMLADSLEVQGKMDEARSMREDAIKSAEKIIPRLMKDK</sequence>
<evidence type="ECO:0000256" key="6">
    <source>
        <dbReference type="ARBA" id="ARBA00023242"/>
    </source>
</evidence>
<proteinExistence type="inferred from homology"/>
<keyword evidence="6" id="KW-0539">Nucleus</keyword>
<dbReference type="GO" id="GO:0007059">
    <property type="term" value="P:chromosome segregation"/>
    <property type="evidence" value="ECO:0007669"/>
    <property type="project" value="UniProtKB-KW"/>
</dbReference>
<dbReference type="GO" id="GO:0005634">
    <property type="term" value="C:nucleus"/>
    <property type="evidence" value="ECO:0007669"/>
    <property type="project" value="UniProtKB-SubCell"/>
</dbReference>
<evidence type="ECO:0000256" key="7">
    <source>
        <dbReference type="ARBA" id="ARBA00023306"/>
    </source>
</evidence>
<dbReference type="EMBL" id="JAGHQM010000010">
    <property type="protein sequence ID" value="KAH0566415.1"/>
    <property type="molecule type" value="Genomic_DNA"/>
</dbReference>
<evidence type="ECO:0000313" key="8">
    <source>
        <dbReference type="EMBL" id="KAH0566415.1"/>
    </source>
</evidence>
<organism evidence="8 9">
    <name type="scientific">Trichoglossum hirsutum</name>
    <dbReference type="NCBI Taxonomy" id="265104"/>
    <lineage>
        <taxon>Eukaryota</taxon>
        <taxon>Fungi</taxon>
        <taxon>Dikarya</taxon>
        <taxon>Ascomycota</taxon>
        <taxon>Pezizomycotina</taxon>
        <taxon>Geoglossomycetes</taxon>
        <taxon>Geoglossales</taxon>
        <taxon>Geoglossaceae</taxon>
        <taxon>Trichoglossum</taxon>
    </lineage>
</organism>
<evidence type="ECO:0000256" key="3">
    <source>
        <dbReference type="ARBA" id="ARBA00022618"/>
    </source>
</evidence>
<reference evidence="8" key="1">
    <citation type="submission" date="2021-03" db="EMBL/GenBank/DDBJ databases">
        <title>Comparative genomics and phylogenomic investigation of the class Geoglossomycetes provide insights into ecological specialization and systematics.</title>
        <authorList>
            <person name="Melie T."/>
            <person name="Pirro S."/>
            <person name="Miller A.N."/>
            <person name="Quandt A."/>
        </authorList>
    </citation>
    <scope>NUCLEOTIDE SEQUENCE</scope>
    <source>
        <strain evidence="8">CAQ_001_2017</strain>
    </source>
</reference>
<protein>
    <submittedName>
        <fullName evidence="8">Uncharacterized protein</fullName>
    </submittedName>
</protein>
<keyword evidence="9" id="KW-1185">Reference proteome</keyword>
<name>A0A9P8RTT2_9PEZI</name>
<keyword evidence="4" id="KW-0498">Mitosis</keyword>
<evidence type="ECO:0000256" key="4">
    <source>
        <dbReference type="ARBA" id="ARBA00022776"/>
    </source>
</evidence>
<accession>A0A9P8RTT2</accession>
<dbReference type="PANTHER" id="PTHR21394">
    <property type="entry name" value="MAU2 CHROMATID COHESION FACTOR HOMOLOG"/>
    <property type="match status" value="1"/>
</dbReference>
<dbReference type="Proteomes" id="UP000750711">
    <property type="component" value="Unassembled WGS sequence"/>
</dbReference>
<dbReference type="GO" id="GO:0051301">
    <property type="term" value="P:cell division"/>
    <property type="evidence" value="ECO:0007669"/>
    <property type="project" value="UniProtKB-KW"/>
</dbReference>
<keyword evidence="7" id="KW-0131">Cell cycle</keyword>
<keyword evidence="3" id="KW-0132">Cell division</keyword>
<evidence type="ECO:0000256" key="2">
    <source>
        <dbReference type="ARBA" id="ARBA00008585"/>
    </source>
</evidence>
<evidence type="ECO:0000256" key="1">
    <source>
        <dbReference type="ARBA" id="ARBA00004123"/>
    </source>
</evidence>
<comment type="similarity">
    <text evidence="2">Belongs to the SCC4/mau-2 family.</text>
</comment>
<evidence type="ECO:0000256" key="5">
    <source>
        <dbReference type="ARBA" id="ARBA00022829"/>
    </source>
</evidence>
<gene>
    <name evidence="8" type="ORF">GP486_000198</name>
</gene>
<dbReference type="AlphaFoldDB" id="A0A9P8RTT2"/>
<dbReference type="GO" id="GO:0007064">
    <property type="term" value="P:mitotic sister chromatid cohesion"/>
    <property type="evidence" value="ECO:0007669"/>
    <property type="project" value="InterPro"/>
</dbReference>
<dbReference type="Pfam" id="PF10345">
    <property type="entry name" value="Cohesin_load"/>
    <property type="match status" value="1"/>
</dbReference>
<evidence type="ECO:0000313" key="9">
    <source>
        <dbReference type="Proteomes" id="UP000750711"/>
    </source>
</evidence>
<comment type="subcellular location">
    <subcellularLocation>
        <location evidence="1">Nucleus</location>
    </subcellularLocation>
</comment>